<proteinExistence type="predicted"/>
<dbReference type="Gene3D" id="3.40.50.1820">
    <property type="entry name" value="alpha/beta hydrolase"/>
    <property type="match status" value="1"/>
</dbReference>
<gene>
    <name evidence="3" type="ORF">C1S65_06500</name>
</gene>
<evidence type="ECO:0000259" key="2">
    <source>
        <dbReference type="Pfam" id="PF00561"/>
    </source>
</evidence>
<reference evidence="3 4" key="1">
    <citation type="submission" date="2018-06" db="EMBL/GenBank/DDBJ databases">
        <title>The genome of Pseudomonas putida NX-1, a lignin degrader.</title>
        <authorList>
            <person name="Xu Z."/>
        </authorList>
    </citation>
    <scope>NUCLEOTIDE SEQUENCE [LARGE SCALE GENOMIC DNA]</scope>
    <source>
        <strain evidence="3 4">NX-1</strain>
    </source>
</reference>
<dbReference type="PANTHER" id="PTHR43433">
    <property type="entry name" value="HYDROLASE, ALPHA/BETA FOLD FAMILY PROTEIN"/>
    <property type="match status" value="1"/>
</dbReference>
<dbReference type="Proteomes" id="UP000251617">
    <property type="component" value="Chromosome"/>
</dbReference>
<dbReference type="GO" id="GO:0046503">
    <property type="term" value="P:glycerolipid catabolic process"/>
    <property type="evidence" value="ECO:0007669"/>
    <property type="project" value="TreeGrafter"/>
</dbReference>
<organism evidence="3 4">
    <name type="scientific">Pseudomonas putida</name>
    <name type="common">Arthrobacter siderocapsulatus</name>
    <dbReference type="NCBI Taxonomy" id="303"/>
    <lineage>
        <taxon>Bacteria</taxon>
        <taxon>Pseudomonadati</taxon>
        <taxon>Pseudomonadota</taxon>
        <taxon>Gammaproteobacteria</taxon>
        <taxon>Pseudomonadales</taxon>
        <taxon>Pseudomonadaceae</taxon>
        <taxon>Pseudomonas</taxon>
    </lineage>
</organism>
<feature type="domain" description="AB hydrolase-1" evidence="2">
    <location>
        <begin position="74"/>
        <end position="325"/>
    </location>
</feature>
<dbReference type="Pfam" id="PF00561">
    <property type="entry name" value="Abhydrolase_1"/>
    <property type="match status" value="1"/>
</dbReference>
<evidence type="ECO:0000256" key="1">
    <source>
        <dbReference type="SAM" id="Phobius"/>
    </source>
</evidence>
<evidence type="ECO:0000313" key="3">
    <source>
        <dbReference type="EMBL" id="AXA23790.1"/>
    </source>
</evidence>
<name>A0AAD0L6M7_PSEPU</name>
<dbReference type="GO" id="GO:0004806">
    <property type="term" value="F:triacylglycerol lipase activity"/>
    <property type="evidence" value="ECO:0007669"/>
    <property type="project" value="TreeGrafter"/>
</dbReference>
<dbReference type="PANTHER" id="PTHR43433:SF5">
    <property type="entry name" value="AB HYDROLASE-1 DOMAIN-CONTAINING PROTEIN"/>
    <property type="match status" value="1"/>
</dbReference>
<dbReference type="InterPro" id="IPR000073">
    <property type="entry name" value="AB_hydrolase_1"/>
</dbReference>
<dbReference type="InterPro" id="IPR029058">
    <property type="entry name" value="AB_hydrolase_fold"/>
</dbReference>
<dbReference type="InterPro" id="IPR050471">
    <property type="entry name" value="AB_hydrolase"/>
</dbReference>
<keyword evidence="3" id="KW-0378">Hydrolase</keyword>
<feature type="transmembrane region" description="Helical" evidence="1">
    <location>
        <begin position="12"/>
        <end position="35"/>
    </location>
</feature>
<dbReference type="AlphaFoldDB" id="A0AAD0L6M7"/>
<keyword evidence="1" id="KW-1133">Transmembrane helix</keyword>
<dbReference type="EMBL" id="CP030750">
    <property type="protein sequence ID" value="AXA23790.1"/>
    <property type="molecule type" value="Genomic_DNA"/>
</dbReference>
<evidence type="ECO:0000313" key="4">
    <source>
        <dbReference type="Proteomes" id="UP000251617"/>
    </source>
</evidence>
<protein>
    <submittedName>
        <fullName evidence="3">Alpha/beta hydrolase</fullName>
    </submittedName>
</protein>
<accession>A0AAD0L6M7</accession>
<dbReference type="SUPFAM" id="SSF53474">
    <property type="entry name" value="alpha/beta-Hydrolases"/>
    <property type="match status" value="1"/>
</dbReference>
<keyword evidence="1" id="KW-0472">Membrane</keyword>
<sequence>MAAPPKGFHQTRALLGICILVFPSMRVFLIFFLLLCGAPTGFAAGRCDAHVPVQRAELGELSLVYQSVGAPGDPALLLVMGLGGQLIHWPDDVVEALCRQGFRVIRYDNRDVGLSRWNQAPASANLTVELLRYKLGLPVAAPYSLTDMAGDGLHLMDELGIEQFHVLGVSMGGMIAQHLAAMAPQRVRSLTLVMSSSGAEGLPAPNPALVQLLARRSAPSREVALEQQADLLAALGSPTVHDDRAVLLQQAALAYDRAFNPEGVKRQIMAILAEPSRVALLNQLRVPTLVVHGTADPLLPVMHGVHLAAHIQGSQLRLIPGLAHRFQEPFKAPLLAAVLPYLKAHRQDATHLAGL</sequence>
<keyword evidence="1" id="KW-0812">Transmembrane</keyword>